<reference evidence="2" key="1">
    <citation type="submission" date="2017-02" db="EMBL/GenBank/DDBJ databases">
        <title>Delving into the versatile metabolic prowess of the omnipresent phylum Bacteroidetes.</title>
        <authorList>
            <person name="Nobu M.K."/>
            <person name="Mei R."/>
            <person name="Narihiro T."/>
            <person name="Kuroda K."/>
            <person name="Liu W.-T."/>
        </authorList>
    </citation>
    <scope>NUCLEOTIDE SEQUENCE</scope>
    <source>
        <strain evidence="2">ADurb.Bin131</strain>
    </source>
</reference>
<dbReference type="Pfam" id="PF05050">
    <property type="entry name" value="Methyltransf_21"/>
    <property type="match status" value="1"/>
</dbReference>
<comment type="caution">
    <text evidence="2">The sequence shown here is derived from an EMBL/GenBank/DDBJ whole genome shotgun (WGS) entry which is preliminary data.</text>
</comment>
<name>A0A1V6CAC2_UNCT6</name>
<dbReference type="Gene3D" id="3.40.50.150">
    <property type="entry name" value="Vaccinia Virus protein VP39"/>
    <property type="match status" value="1"/>
</dbReference>
<protein>
    <recommendedName>
        <fullName evidence="1">Methyltransferase FkbM domain-containing protein</fullName>
    </recommendedName>
</protein>
<organism evidence="2">
    <name type="scientific">candidate division TA06 bacterium ADurb.Bin131</name>
    <dbReference type="NCBI Taxonomy" id="1852827"/>
    <lineage>
        <taxon>Bacteria</taxon>
        <taxon>Bacteria division TA06</taxon>
    </lineage>
</organism>
<dbReference type="InterPro" id="IPR006342">
    <property type="entry name" value="FkbM_mtfrase"/>
</dbReference>
<dbReference type="InterPro" id="IPR029063">
    <property type="entry name" value="SAM-dependent_MTases_sf"/>
</dbReference>
<gene>
    <name evidence="2" type="ORF">BWX89_00764</name>
</gene>
<sequence>MRFKDIRRRTERFFRQISGRDVWNWRQVKLDVFFAGKEHYAVCSDYLSSRSIVYSAGIGDDISFDIDIIKTFGAIVYGFDPSPASIAWIEKYKLPIEFRFFPYGISDYDGTMLLYPPENPKSTSFSLVDYANTSAEAFEVPVRRIPSIMKELGHTHIDLLKLDIEGGEYAVIEDIIESDIRPGQIIIEFHHRFSGIGISKTKHALKLLKSSGYKIVYIEPRGYVYSFIYRDIILSEKQVVVAHSGL</sequence>
<accession>A0A1V6CAC2</accession>
<dbReference type="SUPFAM" id="SSF53335">
    <property type="entry name" value="S-adenosyl-L-methionine-dependent methyltransferases"/>
    <property type="match status" value="1"/>
</dbReference>
<evidence type="ECO:0000313" key="2">
    <source>
        <dbReference type="EMBL" id="OQB73851.1"/>
    </source>
</evidence>
<proteinExistence type="predicted"/>
<dbReference type="Proteomes" id="UP000485562">
    <property type="component" value="Unassembled WGS sequence"/>
</dbReference>
<evidence type="ECO:0000259" key="1">
    <source>
        <dbReference type="Pfam" id="PF05050"/>
    </source>
</evidence>
<dbReference type="EMBL" id="MWDQ01000061">
    <property type="protein sequence ID" value="OQB73851.1"/>
    <property type="molecule type" value="Genomic_DNA"/>
</dbReference>
<feature type="domain" description="Methyltransferase FkbM" evidence="1">
    <location>
        <begin position="71"/>
        <end position="215"/>
    </location>
</feature>
<dbReference type="NCBIfam" id="TIGR01444">
    <property type="entry name" value="fkbM_fam"/>
    <property type="match status" value="1"/>
</dbReference>
<dbReference type="PANTHER" id="PTHR32026:SF10">
    <property type="entry name" value="METHYLTRANSFERASE-LIKE PROTEIN 24-RELATED"/>
    <property type="match status" value="1"/>
</dbReference>
<dbReference type="InterPro" id="IPR026913">
    <property type="entry name" value="METTL24"/>
</dbReference>
<dbReference type="PANTHER" id="PTHR32026">
    <property type="entry name" value="METHYLTRANSFERASE-LIKE PROTEIN 24"/>
    <property type="match status" value="1"/>
</dbReference>
<dbReference type="AlphaFoldDB" id="A0A1V6CAC2"/>